<name>A0ABD3W8G3_SINWO</name>
<dbReference type="PANTHER" id="PTHR40388">
    <property type="entry name" value="BRYOPORIN"/>
    <property type="match status" value="1"/>
</dbReference>
<organism evidence="7 8">
    <name type="scientific">Sinanodonta woodiana</name>
    <name type="common">Chinese pond mussel</name>
    <name type="synonym">Anodonta woodiana</name>
    <dbReference type="NCBI Taxonomy" id="1069815"/>
    <lineage>
        <taxon>Eukaryota</taxon>
        <taxon>Metazoa</taxon>
        <taxon>Spiralia</taxon>
        <taxon>Lophotrochozoa</taxon>
        <taxon>Mollusca</taxon>
        <taxon>Bivalvia</taxon>
        <taxon>Autobranchia</taxon>
        <taxon>Heteroconchia</taxon>
        <taxon>Palaeoheterodonta</taxon>
        <taxon>Unionida</taxon>
        <taxon>Unionoidea</taxon>
        <taxon>Unionidae</taxon>
        <taxon>Unioninae</taxon>
        <taxon>Sinanodonta</taxon>
    </lineage>
</organism>
<evidence type="ECO:0000256" key="4">
    <source>
        <dbReference type="ARBA" id="ARBA00023298"/>
    </source>
</evidence>
<dbReference type="InterPro" id="IPR050677">
    <property type="entry name" value="Actinoporin_PFT"/>
</dbReference>
<dbReference type="AlphaFoldDB" id="A0ABD3W8G3"/>
<dbReference type="PANTHER" id="PTHR40388:SF1">
    <property type="entry name" value="BRYOPORIN"/>
    <property type="match status" value="1"/>
</dbReference>
<evidence type="ECO:0000256" key="2">
    <source>
        <dbReference type="ARBA" id="ARBA00004532"/>
    </source>
</evidence>
<feature type="chain" id="PRO_5044884189" evidence="6">
    <location>
        <begin position="24"/>
        <end position="232"/>
    </location>
</feature>
<reference evidence="7 8" key="1">
    <citation type="submission" date="2024-11" db="EMBL/GenBank/DDBJ databases">
        <title>Chromosome-level genome assembly of the freshwater bivalve Anodonta woodiana.</title>
        <authorList>
            <person name="Chen X."/>
        </authorList>
    </citation>
    <scope>NUCLEOTIDE SEQUENCE [LARGE SCALE GENOMIC DNA]</scope>
    <source>
        <strain evidence="7">MN2024</strain>
        <tissue evidence="7">Gills</tissue>
    </source>
</reference>
<dbReference type="GO" id="GO:0044218">
    <property type="term" value="C:other organism cell membrane"/>
    <property type="evidence" value="ECO:0007669"/>
    <property type="project" value="UniProtKB-KW"/>
</dbReference>
<evidence type="ECO:0000313" key="7">
    <source>
        <dbReference type="EMBL" id="KAL3870182.1"/>
    </source>
</evidence>
<dbReference type="GO" id="GO:0042151">
    <property type="term" value="C:nematocyst"/>
    <property type="evidence" value="ECO:0007669"/>
    <property type="project" value="UniProtKB-SubCell"/>
</dbReference>
<protein>
    <submittedName>
        <fullName evidence="7">Uncharacterized protein</fullName>
    </submittedName>
</protein>
<dbReference type="Gene3D" id="2.60.270.20">
    <property type="entry name" value="Cytolysin/lectin"/>
    <property type="match status" value="1"/>
</dbReference>
<dbReference type="EMBL" id="JBJQND010000007">
    <property type="protein sequence ID" value="KAL3870182.1"/>
    <property type="molecule type" value="Genomic_DNA"/>
</dbReference>
<feature type="signal peptide" evidence="6">
    <location>
        <begin position="1"/>
        <end position="23"/>
    </location>
</feature>
<evidence type="ECO:0000256" key="3">
    <source>
        <dbReference type="ARBA" id="ARBA00022537"/>
    </source>
</evidence>
<accession>A0ABD3W8G3</accession>
<dbReference type="Proteomes" id="UP001634394">
    <property type="component" value="Unassembled WGS sequence"/>
</dbReference>
<evidence type="ECO:0000256" key="6">
    <source>
        <dbReference type="SAM" id="SignalP"/>
    </source>
</evidence>
<comment type="caution">
    <text evidence="7">The sequence shown here is derived from an EMBL/GenBank/DDBJ whole genome shotgun (WGS) entry which is preliminary data.</text>
</comment>
<keyword evidence="3" id="KW-1052">Target cell membrane</keyword>
<gene>
    <name evidence="7" type="ORF">ACJMK2_038263</name>
</gene>
<dbReference type="InterPro" id="IPR015926">
    <property type="entry name" value="Cytolysin/lectin"/>
</dbReference>
<keyword evidence="8" id="KW-1185">Reference proteome</keyword>
<comment type="subcellular location">
    <subcellularLocation>
        <location evidence="2">Nematocyst</location>
    </subcellularLocation>
    <subcellularLocation>
        <location evidence="1">Target cell membrane</location>
    </subcellularLocation>
</comment>
<sequence>MVAPVKVVLGYIVLATSLCNTSAEITIPAIVSAAAGSVSAGSSLTGTTLSNLMNINYRVTCGIQVENWSKFLLTHPVVKIYAGALSTPPGDILPSKREAMVARKSSDSATGTSGTVSWLVEGYARRIVVMWSAPYDFNLYSNWLGVGITTPGVTFNAEGNTWFNQMYYGTSSDSIGFRRGEYYWESNPISYKDNLIQISGTMGTGHQAQVKITVRPLNVSDLATPIKVLLEK</sequence>
<dbReference type="InterPro" id="IPR009104">
    <property type="entry name" value="Anemon_actinoporin-like"/>
</dbReference>
<evidence type="ECO:0000256" key="1">
    <source>
        <dbReference type="ARBA" id="ARBA00004175"/>
    </source>
</evidence>
<keyword evidence="4" id="KW-1053">Target membrane</keyword>
<evidence type="ECO:0000313" key="8">
    <source>
        <dbReference type="Proteomes" id="UP001634394"/>
    </source>
</evidence>
<keyword evidence="5" id="KW-0166">Nematocyst</keyword>
<evidence type="ECO:0000256" key="5">
    <source>
        <dbReference type="ARBA" id="ARBA00023331"/>
    </source>
</evidence>
<proteinExistence type="predicted"/>
<dbReference type="SUPFAM" id="SSF63724">
    <property type="entry name" value="Cytolysin/lectin"/>
    <property type="match status" value="1"/>
</dbReference>
<keyword evidence="4" id="KW-0472">Membrane</keyword>
<dbReference type="Pfam" id="PF06369">
    <property type="entry name" value="Anemone_cytotox"/>
    <property type="match status" value="1"/>
</dbReference>
<keyword evidence="6" id="KW-0732">Signal</keyword>